<name>A0A1H1RRI2_9GAMM</name>
<dbReference type="Pfam" id="PF05742">
    <property type="entry name" value="TANGO2"/>
    <property type="match status" value="1"/>
</dbReference>
<dbReference type="RefSeq" id="WP_092285847.1">
    <property type="nucleotide sequence ID" value="NZ_LT629763.1"/>
</dbReference>
<proteinExistence type="predicted"/>
<organism evidence="1 2">
    <name type="scientific">Halopseudomonas sabulinigri</name>
    <dbReference type="NCBI Taxonomy" id="472181"/>
    <lineage>
        <taxon>Bacteria</taxon>
        <taxon>Pseudomonadati</taxon>
        <taxon>Pseudomonadota</taxon>
        <taxon>Gammaproteobacteria</taxon>
        <taxon>Pseudomonadales</taxon>
        <taxon>Pseudomonadaceae</taxon>
        <taxon>Halopseudomonas</taxon>
    </lineage>
</organism>
<evidence type="ECO:0000313" key="1">
    <source>
        <dbReference type="EMBL" id="SDS38338.1"/>
    </source>
</evidence>
<evidence type="ECO:0000313" key="2">
    <source>
        <dbReference type="Proteomes" id="UP000243413"/>
    </source>
</evidence>
<dbReference type="Proteomes" id="UP000243413">
    <property type="component" value="Chromosome I"/>
</dbReference>
<dbReference type="InterPro" id="IPR008551">
    <property type="entry name" value="TANGO2"/>
</dbReference>
<gene>
    <name evidence="1" type="ORF">SAMN05216271_1800</name>
</gene>
<dbReference type="STRING" id="472181.SAMN05216271_1800"/>
<dbReference type="OrthoDB" id="4380123at2"/>
<dbReference type="PANTHER" id="PTHR17985:SF8">
    <property type="entry name" value="TRANSPORT AND GOLGI ORGANIZATION PROTEIN 2 HOMOLOG"/>
    <property type="match status" value="1"/>
</dbReference>
<dbReference type="PANTHER" id="PTHR17985">
    <property type="entry name" value="SER/THR-RICH PROTEIN T10 IN DGCR REGION"/>
    <property type="match status" value="1"/>
</dbReference>
<protein>
    <submittedName>
        <fullName evidence="1">Uncharacterized conserved protein, contains NRDE domain</fullName>
    </submittedName>
</protein>
<accession>A0A1H1RRI2</accession>
<dbReference type="EMBL" id="LT629763">
    <property type="protein sequence ID" value="SDS38338.1"/>
    <property type="molecule type" value="Genomic_DNA"/>
</dbReference>
<sequence length="253" mass="27886">MCLIALAWQMAEQYPLTLIGNRDEFHQRPARPAQPWAAEGMPYLLAGKDLEAGGTWLGVTRNGRFAALTNIRTPGAMRGPLSRGKLVLDYLDSALSPERYLAPLSAEASDYAGFNLLVGDRELLWYLNSLEGRPRRLPAGVYGLSNAALDTPWPKLSALRDRLAAQHEAGADRLLSLLHDDQIYADALLPNTGVNRDLERMLSAAFIRGNQDYGTRACSLLRLHTAGEVELIEQRFGPLGEPQGESRWLQPGP</sequence>
<dbReference type="AlphaFoldDB" id="A0A1H1RRI2"/>
<reference evidence="2" key="1">
    <citation type="submission" date="2016-10" db="EMBL/GenBank/DDBJ databases">
        <authorList>
            <person name="Varghese N."/>
            <person name="Submissions S."/>
        </authorList>
    </citation>
    <scope>NUCLEOTIDE SEQUENCE [LARGE SCALE GENOMIC DNA]</scope>
    <source>
        <strain evidence="2">JCM 14963</strain>
    </source>
</reference>